<accession>A0A1G9TLM4</accession>
<evidence type="ECO:0000313" key="3">
    <source>
        <dbReference type="EMBL" id="SDM48709.1"/>
    </source>
</evidence>
<evidence type="ECO:0000313" key="4">
    <source>
        <dbReference type="Proteomes" id="UP000199759"/>
    </source>
</evidence>
<name>A0A1G9TLM4_9PROT</name>
<dbReference type="Gene3D" id="3.90.226.10">
    <property type="entry name" value="2-enoyl-CoA Hydratase, Chain A, domain 1"/>
    <property type="match status" value="1"/>
</dbReference>
<protein>
    <submittedName>
        <fullName evidence="3">Enoyl-CoA hydratase/carnithine racemase</fullName>
    </submittedName>
</protein>
<dbReference type="CDD" id="cd06558">
    <property type="entry name" value="crotonase-like"/>
    <property type="match status" value="1"/>
</dbReference>
<dbReference type="InterPro" id="IPR001753">
    <property type="entry name" value="Enoyl-CoA_hydra/iso"/>
</dbReference>
<dbReference type="RefSeq" id="WP_091770444.1">
    <property type="nucleotide sequence ID" value="NZ_FNHG01000012.1"/>
</dbReference>
<dbReference type="PANTHER" id="PTHR42964">
    <property type="entry name" value="ENOYL-COA HYDRATASE"/>
    <property type="match status" value="1"/>
</dbReference>
<reference evidence="3 4" key="1">
    <citation type="submission" date="2016-10" db="EMBL/GenBank/DDBJ databases">
        <authorList>
            <person name="de Groot N.N."/>
        </authorList>
    </citation>
    <scope>NUCLEOTIDE SEQUENCE [LARGE SCALE GENOMIC DNA]</scope>
    <source>
        <strain evidence="3 4">DSM 16077</strain>
    </source>
</reference>
<dbReference type="GO" id="GO:0003824">
    <property type="term" value="F:catalytic activity"/>
    <property type="evidence" value="ECO:0007669"/>
    <property type="project" value="InterPro"/>
</dbReference>
<dbReference type="Proteomes" id="UP000199759">
    <property type="component" value="Unassembled WGS sequence"/>
</dbReference>
<dbReference type="STRING" id="144026.SAMN04488568_11251"/>
<dbReference type="InterPro" id="IPR051683">
    <property type="entry name" value="Enoyl-CoA_Hydratase/Isomerase"/>
</dbReference>
<comment type="similarity">
    <text evidence="1 2">Belongs to the enoyl-CoA hydratase/isomerase family.</text>
</comment>
<gene>
    <name evidence="3" type="ORF">SAMN04488568_11251</name>
</gene>
<dbReference type="GO" id="GO:0008300">
    <property type="term" value="P:isoprenoid catabolic process"/>
    <property type="evidence" value="ECO:0007669"/>
    <property type="project" value="TreeGrafter"/>
</dbReference>
<dbReference type="PANTHER" id="PTHR42964:SF1">
    <property type="entry name" value="POLYKETIDE BIOSYNTHESIS ENOYL-COA HYDRATASE PKSH-RELATED"/>
    <property type="match status" value="1"/>
</dbReference>
<dbReference type="InterPro" id="IPR029045">
    <property type="entry name" value="ClpP/crotonase-like_dom_sf"/>
</dbReference>
<evidence type="ECO:0000256" key="2">
    <source>
        <dbReference type="RuleBase" id="RU003707"/>
    </source>
</evidence>
<keyword evidence="4" id="KW-1185">Reference proteome</keyword>
<dbReference type="AlphaFoldDB" id="A0A1G9TLM4"/>
<dbReference type="SUPFAM" id="SSF52096">
    <property type="entry name" value="ClpP/crotonase"/>
    <property type="match status" value="1"/>
</dbReference>
<proteinExistence type="inferred from homology"/>
<dbReference type="OrthoDB" id="5730382at2"/>
<dbReference type="EMBL" id="FNHG01000012">
    <property type="protein sequence ID" value="SDM48709.1"/>
    <property type="molecule type" value="Genomic_DNA"/>
</dbReference>
<evidence type="ECO:0000256" key="1">
    <source>
        <dbReference type="ARBA" id="ARBA00005254"/>
    </source>
</evidence>
<organism evidence="3 4">
    <name type="scientific">Maricaulis salignorans</name>
    <dbReference type="NCBI Taxonomy" id="144026"/>
    <lineage>
        <taxon>Bacteria</taxon>
        <taxon>Pseudomonadati</taxon>
        <taxon>Pseudomonadota</taxon>
        <taxon>Alphaproteobacteria</taxon>
        <taxon>Maricaulales</taxon>
        <taxon>Maricaulaceae</taxon>
        <taxon>Maricaulis</taxon>
    </lineage>
</organism>
<dbReference type="PROSITE" id="PS00166">
    <property type="entry name" value="ENOYL_COA_HYDRATASE"/>
    <property type="match status" value="1"/>
</dbReference>
<dbReference type="Gene3D" id="1.10.12.10">
    <property type="entry name" value="Lyase 2-enoyl-coa Hydratase, Chain A, domain 2"/>
    <property type="match status" value="1"/>
</dbReference>
<dbReference type="Pfam" id="PF00378">
    <property type="entry name" value="ECH_1"/>
    <property type="match status" value="1"/>
</dbReference>
<sequence>MTQPPIEGLTLERRGAVAELVLDRPHTRNAFTQAMWAALPGLLDGLAADCRVLIVRGAGNAFASGADISEFAEVYATPERAGTYSRQIAAALDALAAFPHPTIAMIRGACVGGGCALALACDLRFADESARFAITPAKMGLIYPFNDTKRLVDSVGAAMAKDMLFSARTLDAAEALACGLASRVTSPSGLDRLVSEYVDQLLDMSPHSAEFTKQMIARVLAGQNQDSDATKALFAGAFSHADFNEGYRAFLEKRKPDFSAVRAAPGTGTKDQ</sequence>
<dbReference type="InterPro" id="IPR018376">
    <property type="entry name" value="Enoyl-CoA_hyd/isom_CS"/>
</dbReference>
<dbReference type="InterPro" id="IPR014748">
    <property type="entry name" value="Enoyl-CoA_hydra_C"/>
</dbReference>